<dbReference type="NCBIfam" id="NF038065">
    <property type="entry name" value="Pr6Pr"/>
    <property type="match status" value="1"/>
</dbReference>
<proteinExistence type="predicted"/>
<feature type="transmembrane region" description="Helical" evidence="1">
    <location>
        <begin position="40"/>
        <end position="60"/>
    </location>
</feature>
<evidence type="ECO:0000313" key="3">
    <source>
        <dbReference type="Proteomes" id="UP000295444"/>
    </source>
</evidence>
<dbReference type="InterPro" id="IPR049713">
    <property type="entry name" value="Pr6Pr-like"/>
</dbReference>
<evidence type="ECO:0000256" key="1">
    <source>
        <dbReference type="SAM" id="Phobius"/>
    </source>
</evidence>
<sequence>MCFALTALAVLIGLVTQLFVTANTSGGFFPDTTSRTLNVFAYFTIQSNIIVGVTCAMLALRLDGGSTAFRVFRLDGLLCITVTFVVFRVALAGLHDLHGWTAFADFMLHGLVPVLCVLGWLAFGPHRTLTPAVAAWSTVFPLAWLAFTLIRGAFLDWYPYPFIDVVANGYGKVSVNCVLIAVFFVALAAGATALDRLLSRRSEPSRR</sequence>
<reference evidence="2 3" key="1">
    <citation type="submission" date="2019-03" db="EMBL/GenBank/DDBJ databases">
        <title>Genomic Encyclopedia of Type Strains, Phase IV (KMG-IV): sequencing the most valuable type-strain genomes for metagenomic binning, comparative biology and taxonomic classification.</title>
        <authorList>
            <person name="Goeker M."/>
        </authorList>
    </citation>
    <scope>NUCLEOTIDE SEQUENCE [LARGE SCALE GENOMIC DNA]</scope>
    <source>
        <strain evidence="2 3">DSM 45361</strain>
    </source>
</reference>
<protein>
    <recommendedName>
        <fullName evidence="4">FAR-17a/AIG1-like protein</fullName>
    </recommendedName>
</protein>
<feature type="transmembrane region" description="Helical" evidence="1">
    <location>
        <begin position="72"/>
        <end position="94"/>
    </location>
</feature>
<dbReference type="EMBL" id="SNXZ01000001">
    <property type="protein sequence ID" value="TDQ05014.1"/>
    <property type="molecule type" value="Genomic_DNA"/>
</dbReference>
<feature type="transmembrane region" description="Helical" evidence="1">
    <location>
        <begin position="100"/>
        <end position="121"/>
    </location>
</feature>
<evidence type="ECO:0000313" key="2">
    <source>
        <dbReference type="EMBL" id="TDQ05014.1"/>
    </source>
</evidence>
<evidence type="ECO:0008006" key="4">
    <source>
        <dbReference type="Google" id="ProtNLM"/>
    </source>
</evidence>
<organism evidence="2 3">
    <name type="scientific">Labedaea rhizosphaerae</name>
    <dbReference type="NCBI Taxonomy" id="598644"/>
    <lineage>
        <taxon>Bacteria</taxon>
        <taxon>Bacillati</taxon>
        <taxon>Actinomycetota</taxon>
        <taxon>Actinomycetes</taxon>
        <taxon>Pseudonocardiales</taxon>
        <taxon>Pseudonocardiaceae</taxon>
        <taxon>Labedaea</taxon>
    </lineage>
</organism>
<keyword evidence="3" id="KW-1185">Reference proteome</keyword>
<name>A0A4R6SM81_LABRH</name>
<dbReference type="Proteomes" id="UP000295444">
    <property type="component" value="Unassembled WGS sequence"/>
</dbReference>
<keyword evidence="1" id="KW-1133">Transmembrane helix</keyword>
<feature type="transmembrane region" description="Helical" evidence="1">
    <location>
        <begin position="133"/>
        <end position="153"/>
    </location>
</feature>
<keyword evidence="1" id="KW-0812">Transmembrane</keyword>
<accession>A0A4R6SM81</accession>
<comment type="caution">
    <text evidence="2">The sequence shown here is derived from an EMBL/GenBank/DDBJ whole genome shotgun (WGS) entry which is preliminary data.</text>
</comment>
<feature type="transmembrane region" description="Helical" evidence="1">
    <location>
        <begin position="173"/>
        <end position="198"/>
    </location>
</feature>
<dbReference type="AlphaFoldDB" id="A0A4R6SM81"/>
<keyword evidence="1" id="KW-0472">Membrane</keyword>
<gene>
    <name evidence="2" type="ORF">EV186_101978</name>
</gene>